<reference evidence="2 3" key="1">
    <citation type="submission" date="2016-10" db="EMBL/GenBank/DDBJ databases">
        <authorList>
            <person name="de Groot N.N."/>
        </authorList>
    </citation>
    <scope>NUCLEOTIDE SEQUENCE [LARGE SCALE GENOMIC DNA]</scope>
    <source>
        <strain evidence="2 3">DSM 12272</strain>
    </source>
</reference>
<dbReference type="InterPro" id="IPR025460">
    <property type="entry name" value="DUF4280"/>
</dbReference>
<dbReference type="STRING" id="94869.SAMN04488529_102357"/>
<accession>A0A1H0QIA5</accession>
<feature type="region of interest" description="Disordered" evidence="1">
    <location>
        <begin position="55"/>
        <end position="92"/>
    </location>
</feature>
<evidence type="ECO:0000313" key="3">
    <source>
        <dbReference type="Proteomes" id="UP000198597"/>
    </source>
</evidence>
<organism evidence="2 3">
    <name type="scientific">Clostridium gasigenes</name>
    <dbReference type="NCBI Taxonomy" id="94869"/>
    <lineage>
        <taxon>Bacteria</taxon>
        <taxon>Bacillati</taxon>
        <taxon>Bacillota</taxon>
        <taxon>Clostridia</taxon>
        <taxon>Eubacteriales</taxon>
        <taxon>Clostridiaceae</taxon>
        <taxon>Clostridium</taxon>
    </lineage>
</organism>
<evidence type="ECO:0000313" key="2">
    <source>
        <dbReference type="EMBL" id="SDP16489.1"/>
    </source>
</evidence>
<dbReference type="AlphaFoldDB" id="A0A1H0QIA5"/>
<gene>
    <name evidence="2" type="ORF">SAMN04488529_102357</name>
</gene>
<protein>
    <recommendedName>
        <fullName evidence="4">DUF4280 domain-containing protein</fullName>
    </recommendedName>
</protein>
<dbReference type="Proteomes" id="UP000198597">
    <property type="component" value="Unassembled WGS sequence"/>
</dbReference>
<dbReference type="OrthoDB" id="4825649at2"/>
<feature type="compositionally biased region" description="Basic and acidic residues" evidence="1">
    <location>
        <begin position="63"/>
        <end position="74"/>
    </location>
</feature>
<evidence type="ECO:0000256" key="1">
    <source>
        <dbReference type="SAM" id="MobiDB-lite"/>
    </source>
</evidence>
<feature type="compositionally biased region" description="Basic and acidic residues" evidence="1">
    <location>
        <begin position="81"/>
        <end position="92"/>
    </location>
</feature>
<dbReference type="RefSeq" id="WP_089967217.1">
    <property type="nucleotide sequence ID" value="NZ_FNJM01000002.1"/>
</dbReference>
<proteinExistence type="predicted"/>
<feature type="region of interest" description="Disordered" evidence="1">
    <location>
        <begin position="1"/>
        <end position="22"/>
    </location>
</feature>
<dbReference type="Pfam" id="PF14107">
    <property type="entry name" value="DUF4280"/>
    <property type="match status" value="1"/>
</dbReference>
<sequence length="257" mass="28468">MASENEEQYGTIAGTAKTEVEKGVKDTVESASQMATMAKNVGGYLNRDIKKAGDWLNMTPQEHAAEKERKKQEADEAQAAEDQKKDDEKKAAEVEAARMEELKKSYILHTAVIICSCAIHESYVVLPISHGELIHGNYQLNVGDSKPEINIRSFGICNSPKNPAVQEAAKEIMKNIKERPKSFMDKVMDLFSKEPSYEVSDDLLSKCVGKCIPQIFTEWIDGKEDVLVDGKPSLLGKCTLECSYGGHITLYTSGQME</sequence>
<dbReference type="EMBL" id="FNJM01000002">
    <property type="protein sequence ID" value="SDP16489.1"/>
    <property type="molecule type" value="Genomic_DNA"/>
</dbReference>
<name>A0A1H0QIA5_9CLOT</name>
<evidence type="ECO:0008006" key="4">
    <source>
        <dbReference type="Google" id="ProtNLM"/>
    </source>
</evidence>
<keyword evidence="3" id="KW-1185">Reference proteome</keyword>